<organism evidence="2 3">
    <name type="scientific">Lasallia pustulata</name>
    <dbReference type="NCBI Taxonomy" id="136370"/>
    <lineage>
        <taxon>Eukaryota</taxon>
        <taxon>Fungi</taxon>
        <taxon>Dikarya</taxon>
        <taxon>Ascomycota</taxon>
        <taxon>Pezizomycotina</taxon>
        <taxon>Lecanoromycetes</taxon>
        <taxon>OSLEUM clade</taxon>
        <taxon>Umbilicariomycetidae</taxon>
        <taxon>Umbilicariales</taxon>
        <taxon>Umbilicariaceae</taxon>
        <taxon>Lasallia</taxon>
    </lineage>
</organism>
<gene>
    <name evidence="2" type="ORF">FRX48_03219</name>
</gene>
<dbReference type="OrthoDB" id="10545529at2759"/>
<sequence length="161" mass="17607">MSLSPRAKAVAPDTIEMIEPAPSSVTGAGPKSATAKTQQKKSRKRPSLGNFRLRSLSKEGKTWNNPETPDPGSEEARQWSTGTSGQPQGHRNRQGRQSSQPVMTGPIDEKQRQQWYQDENLKLRLRVNGLVSGSGLGQMRAGYPCQQAQPPQSKARAVSRS</sequence>
<reference evidence="2 3" key="1">
    <citation type="submission" date="2019-09" db="EMBL/GenBank/DDBJ databases">
        <title>The hologenome of the rock-dwelling lichen Lasallia pustulata.</title>
        <authorList>
            <person name="Greshake Tzovaras B."/>
            <person name="Segers F."/>
            <person name="Bicker A."/>
            <person name="Dal Grande F."/>
            <person name="Otte J."/>
            <person name="Hankeln T."/>
            <person name="Schmitt I."/>
            <person name="Ebersberger I."/>
        </authorList>
    </citation>
    <scope>NUCLEOTIDE SEQUENCE [LARGE SCALE GENOMIC DNA]</scope>
    <source>
        <strain evidence="2">A1-1</strain>
    </source>
</reference>
<dbReference type="EMBL" id="VXIT01000004">
    <property type="protein sequence ID" value="KAA6413473.1"/>
    <property type="molecule type" value="Genomic_DNA"/>
</dbReference>
<accession>A0A5M8PXP7</accession>
<dbReference type="AlphaFoldDB" id="A0A5M8PXP7"/>
<dbReference type="Proteomes" id="UP000324767">
    <property type="component" value="Unassembled WGS sequence"/>
</dbReference>
<proteinExistence type="predicted"/>
<evidence type="ECO:0000313" key="2">
    <source>
        <dbReference type="EMBL" id="KAA6413473.1"/>
    </source>
</evidence>
<evidence type="ECO:0000313" key="3">
    <source>
        <dbReference type="Proteomes" id="UP000324767"/>
    </source>
</evidence>
<evidence type="ECO:0000256" key="1">
    <source>
        <dbReference type="SAM" id="MobiDB-lite"/>
    </source>
</evidence>
<name>A0A5M8PXP7_9LECA</name>
<protein>
    <submittedName>
        <fullName evidence="2">Uncharacterized protein</fullName>
    </submittedName>
</protein>
<comment type="caution">
    <text evidence="2">The sequence shown here is derived from an EMBL/GenBank/DDBJ whole genome shotgun (WGS) entry which is preliminary data.</text>
</comment>
<feature type="region of interest" description="Disordered" evidence="1">
    <location>
        <begin position="1"/>
        <end position="115"/>
    </location>
</feature>
<feature type="compositionally biased region" description="Polar residues" evidence="1">
    <location>
        <begin position="78"/>
        <end position="102"/>
    </location>
</feature>
<feature type="region of interest" description="Disordered" evidence="1">
    <location>
        <begin position="133"/>
        <end position="161"/>
    </location>
</feature>